<dbReference type="NCBIfam" id="TIGR00007">
    <property type="entry name" value="1-(5-phosphoribosyl)-5-[(5-phosphoribosylamino)methylideneamino]imidazole-4-carboxamide isomerase"/>
    <property type="match status" value="1"/>
</dbReference>
<keyword evidence="5 9" id="KW-0963">Cytoplasm</keyword>
<comment type="caution">
    <text evidence="12">The sequence shown here is derived from an EMBL/GenBank/DDBJ whole genome shotgun (WGS) entry which is preliminary data.</text>
</comment>
<dbReference type="InterPro" id="IPR013785">
    <property type="entry name" value="Aldolase_TIM"/>
</dbReference>
<dbReference type="EMBL" id="LHCI01000106">
    <property type="protein sequence ID" value="KOX90415.1"/>
    <property type="molecule type" value="Genomic_DNA"/>
</dbReference>
<accession>A0A0M9AGK0</accession>
<dbReference type="HAMAP" id="MF_01014">
    <property type="entry name" value="HisA"/>
    <property type="match status" value="1"/>
</dbReference>
<dbReference type="EC" id="5.3.1.16" evidence="9 11"/>
<feature type="active site" description="Proton donor" evidence="9">
    <location>
        <position position="128"/>
    </location>
</feature>
<comment type="pathway">
    <text evidence="3 9 11">Amino-acid biosynthesis; L-histidine biosynthesis; L-histidine from 5-phospho-alpha-D-ribose 1-diphosphate: step 4/9.</text>
</comment>
<dbReference type="GO" id="GO:0000105">
    <property type="term" value="P:L-histidine biosynthetic process"/>
    <property type="evidence" value="ECO:0007669"/>
    <property type="project" value="UniProtKB-UniRule"/>
</dbReference>
<dbReference type="UniPathway" id="UPA00031">
    <property type="reaction ID" value="UER00009"/>
</dbReference>
<dbReference type="Gene3D" id="3.20.20.70">
    <property type="entry name" value="Aldolase class I"/>
    <property type="match status" value="1"/>
</dbReference>
<dbReference type="PANTHER" id="PTHR43090:SF2">
    <property type="entry name" value="1-(5-PHOSPHORIBOSYL)-5-[(5-PHOSPHORIBOSYLAMINO)METHYLIDENEAMINO] IMIDAZOLE-4-CARBOXAMIDE ISOMERASE"/>
    <property type="match status" value="1"/>
</dbReference>
<dbReference type="FunFam" id="3.20.20.70:FF:000009">
    <property type="entry name" value="1-(5-phosphoribosyl)-5-[(5-phosphoribosylamino)methylideneamino] imidazole-4-carboxamide isomerase"/>
    <property type="match status" value="1"/>
</dbReference>
<reference evidence="12 13" key="1">
    <citation type="submission" date="2015-07" db="EMBL/GenBank/DDBJ databases">
        <authorList>
            <person name="Noorani M."/>
        </authorList>
    </citation>
    <scope>NUCLEOTIDE SEQUENCE [LARGE SCALE GENOMIC DNA]</scope>
    <source>
        <strain evidence="13">ATCC 25104 / DSM 625 / JCM 10724 / NBRC 103206 / NCIMB 11243 / YT-1</strain>
    </source>
</reference>
<dbReference type="InterPro" id="IPR044524">
    <property type="entry name" value="Isoase_HisA-like"/>
</dbReference>
<evidence type="ECO:0000256" key="4">
    <source>
        <dbReference type="ARBA" id="ARBA00009667"/>
    </source>
</evidence>
<dbReference type="CDD" id="cd04732">
    <property type="entry name" value="HisA"/>
    <property type="match status" value="1"/>
</dbReference>
<protein>
    <recommendedName>
        <fullName evidence="9 11">1-(5-phosphoribosyl)-5-[(5-phosphoribosylamino)methylideneamino] imidazole-4-carboxamide isomerase</fullName>
        <ecNumber evidence="9 11">5.3.1.16</ecNumber>
    </recommendedName>
    <alternativeName>
        <fullName evidence="9">Phosphoribosylformimino-5-aminoimidazole carboxamide ribotide isomerase</fullName>
    </alternativeName>
</protein>
<name>A0A0M9AGK0_THEAQ</name>
<keyword evidence="6 9" id="KW-0028">Amino-acid biosynthesis</keyword>
<evidence type="ECO:0000313" key="12">
    <source>
        <dbReference type="EMBL" id="KOX90415.1"/>
    </source>
</evidence>
<comment type="similarity">
    <text evidence="4 9 10">Belongs to the HisA/HisF family.</text>
</comment>
<dbReference type="SUPFAM" id="SSF51366">
    <property type="entry name" value="Ribulose-phoshate binding barrel"/>
    <property type="match status" value="1"/>
</dbReference>
<dbReference type="GO" id="GO:0005737">
    <property type="term" value="C:cytoplasm"/>
    <property type="evidence" value="ECO:0007669"/>
    <property type="project" value="UniProtKB-SubCell"/>
</dbReference>
<dbReference type="GO" id="GO:0000162">
    <property type="term" value="P:L-tryptophan biosynthetic process"/>
    <property type="evidence" value="ECO:0007669"/>
    <property type="project" value="TreeGrafter"/>
</dbReference>
<dbReference type="InterPro" id="IPR006063">
    <property type="entry name" value="HisA_bact_arch"/>
</dbReference>
<evidence type="ECO:0000256" key="1">
    <source>
        <dbReference type="ARBA" id="ARBA00000901"/>
    </source>
</evidence>
<dbReference type="InterPro" id="IPR011060">
    <property type="entry name" value="RibuloseP-bd_barrel"/>
</dbReference>
<dbReference type="AlphaFoldDB" id="A0A0M9AGK0"/>
<evidence type="ECO:0000256" key="8">
    <source>
        <dbReference type="ARBA" id="ARBA00023235"/>
    </source>
</evidence>
<dbReference type="PANTHER" id="PTHR43090">
    <property type="entry name" value="1-(5-PHOSPHORIBOSYL)-5-[(5-PHOSPHORIBOSYLAMINO)METHYLIDENEAMINO] IMIDAZOLE-4-CARBOXAMIDE ISOMERASE"/>
    <property type="match status" value="1"/>
</dbReference>
<dbReference type="InterPro" id="IPR006062">
    <property type="entry name" value="His_biosynth"/>
</dbReference>
<evidence type="ECO:0000256" key="7">
    <source>
        <dbReference type="ARBA" id="ARBA00023102"/>
    </source>
</evidence>
<organism evidence="12 13">
    <name type="scientific">Thermus aquaticus</name>
    <dbReference type="NCBI Taxonomy" id="271"/>
    <lineage>
        <taxon>Bacteria</taxon>
        <taxon>Thermotogati</taxon>
        <taxon>Deinococcota</taxon>
        <taxon>Deinococci</taxon>
        <taxon>Thermales</taxon>
        <taxon>Thermaceae</taxon>
        <taxon>Thermus</taxon>
    </lineage>
</organism>
<dbReference type="Pfam" id="PF00977">
    <property type="entry name" value="His_biosynth"/>
    <property type="match status" value="1"/>
</dbReference>
<dbReference type="Proteomes" id="UP000037685">
    <property type="component" value="Unassembled WGS sequence"/>
</dbReference>
<evidence type="ECO:0000256" key="2">
    <source>
        <dbReference type="ARBA" id="ARBA00004496"/>
    </source>
</evidence>
<dbReference type="PATRIC" id="fig|271.14.peg.1679"/>
<feature type="active site" description="Proton acceptor" evidence="9">
    <location>
        <position position="8"/>
    </location>
</feature>
<evidence type="ECO:0000313" key="13">
    <source>
        <dbReference type="Proteomes" id="UP000037685"/>
    </source>
</evidence>
<keyword evidence="8 9" id="KW-0413">Isomerase</keyword>
<gene>
    <name evidence="12" type="primary">priA_2</name>
    <name evidence="9" type="synonym">hisA</name>
    <name evidence="12" type="ORF">BVI061214_01606</name>
</gene>
<sequence length="235" mass="25049">MLLIPAVDLKGGQAVRLLEGDPSRETPYGDPVLAALRFQEEGARYLHLVDLDRALGTGHNREAVEAIRKALRIPFELAGGIRSLEALREALALGADRAVVGTVAVKEPDLLEAMLAEAGPERLAVALDARGLSVVVSGWQERASVSALDLLSRWAAMGVRTLIYTDVRRDGTLMGLDLEVVARVREAWPHTLIAGGGIAGLQDLLGLKALGVEGAILGKALYEGRIRLSEALEVV</sequence>
<evidence type="ECO:0000256" key="9">
    <source>
        <dbReference type="HAMAP-Rule" id="MF_01014"/>
    </source>
</evidence>
<evidence type="ECO:0000256" key="3">
    <source>
        <dbReference type="ARBA" id="ARBA00005133"/>
    </source>
</evidence>
<keyword evidence="7 9" id="KW-0368">Histidine biosynthesis</keyword>
<dbReference type="InterPro" id="IPR023016">
    <property type="entry name" value="HisA/PriA"/>
</dbReference>
<proteinExistence type="inferred from homology"/>
<evidence type="ECO:0000256" key="5">
    <source>
        <dbReference type="ARBA" id="ARBA00022490"/>
    </source>
</evidence>
<dbReference type="RefSeq" id="WP_053767984.1">
    <property type="nucleotide sequence ID" value="NZ_LHCI01000106.1"/>
</dbReference>
<evidence type="ECO:0000256" key="11">
    <source>
        <dbReference type="RuleBase" id="RU003658"/>
    </source>
</evidence>
<evidence type="ECO:0000256" key="10">
    <source>
        <dbReference type="RuleBase" id="RU003657"/>
    </source>
</evidence>
<dbReference type="GO" id="GO:0003949">
    <property type="term" value="F:1-(5-phosphoribosyl)-5-[(5-phosphoribosylamino)methylideneamino]imidazole-4-carboxamide isomerase activity"/>
    <property type="evidence" value="ECO:0007669"/>
    <property type="project" value="UniProtKB-UniRule"/>
</dbReference>
<comment type="catalytic activity">
    <reaction evidence="1 9 11">
        <text>1-(5-phospho-beta-D-ribosyl)-5-[(5-phospho-beta-D-ribosylamino)methylideneamino]imidazole-4-carboxamide = 5-[(5-phospho-1-deoxy-D-ribulos-1-ylimino)methylamino]-1-(5-phospho-beta-D-ribosyl)imidazole-4-carboxamide</text>
        <dbReference type="Rhea" id="RHEA:15469"/>
        <dbReference type="ChEBI" id="CHEBI:58435"/>
        <dbReference type="ChEBI" id="CHEBI:58525"/>
        <dbReference type="EC" id="5.3.1.16"/>
    </reaction>
</comment>
<comment type="subcellular location">
    <subcellularLocation>
        <location evidence="2 9 11">Cytoplasm</location>
    </subcellularLocation>
</comment>
<evidence type="ECO:0000256" key="6">
    <source>
        <dbReference type="ARBA" id="ARBA00022605"/>
    </source>
</evidence>